<evidence type="ECO:0000313" key="4">
    <source>
        <dbReference type="EMBL" id="MBB4675380.1"/>
    </source>
</evidence>
<dbReference type="SMART" id="SM00240">
    <property type="entry name" value="FHA"/>
    <property type="match status" value="1"/>
</dbReference>
<keyword evidence="2" id="KW-0812">Transmembrane</keyword>
<reference evidence="4 5" key="1">
    <citation type="submission" date="2020-08" db="EMBL/GenBank/DDBJ databases">
        <title>Sequencing the genomes of 1000 actinobacteria strains.</title>
        <authorList>
            <person name="Klenk H.-P."/>
        </authorList>
    </citation>
    <scope>NUCLEOTIDE SEQUENCE [LARGE SCALE GENOMIC DNA]</scope>
    <source>
        <strain evidence="4 5">DSM 44230</strain>
    </source>
</reference>
<accession>A0A7W7FRY0</accession>
<name>A0A7W7FRY0_9PSEU</name>
<sequence>MVDPAAHEPRFTVVSRGTMHRFVFVVPPGRSAVGRTGDIALPSDAVSRRHATLDRAGDEVYVSDLGSTNGTWLNGQRLHGPRPLRDGDLLRLGGLELRYSAPSGPSQYYPRDSYRVQDVHGGAINIGPGEQHVAGRDQYDNRSYNRSYDQRRYDQRRYEEAHINIDTDPMTALTEGAGVGRLIMALGLVIALAGFALFAWTIFSGMSGISGGRPIDPFGMKFYGLPAVPLGFGAFAAGGIIASIGGAMAKSARRRRDRAERRRNRY</sequence>
<feature type="domain" description="FHA" evidence="3">
    <location>
        <begin position="26"/>
        <end position="78"/>
    </location>
</feature>
<dbReference type="EMBL" id="JACHMH010000001">
    <property type="protein sequence ID" value="MBB4675380.1"/>
    <property type="molecule type" value="Genomic_DNA"/>
</dbReference>
<dbReference type="AlphaFoldDB" id="A0A7W7FRY0"/>
<feature type="transmembrane region" description="Helical" evidence="2">
    <location>
        <begin position="223"/>
        <end position="249"/>
    </location>
</feature>
<gene>
    <name evidence="4" type="ORF">HNR67_001498</name>
</gene>
<dbReference type="Pfam" id="PF00498">
    <property type="entry name" value="FHA"/>
    <property type="match status" value="1"/>
</dbReference>
<feature type="transmembrane region" description="Helical" evidence="2">
    <location>
        <begin position="182"/>
        <end position="203"/>
    </location>
</feature>
<evidence type="ECO:0000256" key="1">
    <source>
        <dbReference type="ARBA" id="ARBA00022553"/>
    </source>
</evidence>
<dbReference type="Proteomes" id="UP000533598">
    <property type="component" value="Unassembled WGS sequence"/>
</dbReference>
<comment type="caution">
    <text evidence="4">The sequence shown here is derived from an EMBL/GenBank/DDBJ whole genome shotgun (WGS) entry which is preliminary data.</text>
</comment>
<evidence type="ECO:0000256" key="2">
    <source>
        <dbReference type="SAM" id="Phobius"/>
    </source>
</evidence>
<dbReference type="InterPro" id="IPR008984">
    <property type="entry name" value="SMAD_FHA_dom_sf"/>
</dbReference>
<keyword evidence="2" id="KW-0472">Membrane</keyword>
<keyword evidence="1" id="KW-0597">Phosphoprotein</keyword>
<dbReference type="InterPro" id="IPR050923">
    <property type="entry name" value="Cell_Proc_Reg/RNA_Proc"/>
</dbReference>
<protein>
    <recommendedName>
        <fullName evidence="3">FHA domain-containing protein</fullName>
    </recommendedName>
</protein>
<organism evidence="4 5">
    <name type="scientific">Crossiella cryophila</name>
    <dbReference type="NCBI Taxonomy" id="43355"/>
    <lineage>
        <taxon>Bacteria</taxon>
        <taxon>Bacillati</taxon>
        <taxon>Actinomycetota</taxon>
        <taxon>Actinomycetes</taxon>
        <taxon>Pseudonocardiales</taxon>
        <taxon>Pseudonocardiaceae</taxon>
        <taxon>Crossiella</taxon>
    </lineage>
</organism>
<dbReference type="SUPFAM" id="SSF49879">
    <property type="entry name" value="SMAD/FHA domain"/>
    <property type="match status" value="1"/>
</dbReference>
<dbReference type="CDD" id="cd00060">
    <property type="entry name" value="FHA"/>
    <property type="match status" value="1"/>
</dbReference>
<keyword evidence="2" id="KW-1133">Transmembrane helix</keyword>
<dbReference type="Gene3D" id="2.60.200.20">
    <property type="match status" value="1"/>
</dbReference>
<evidence type="ECO:0000259" key="3">
    <source>
        <dbReference type="PROSITE" id="PS50006"/>
    </source>
</evidence>
<dbReference type="PROSITE" id="PS50006">
    <property type="entry name" value="FHA_DOMAIN"/>
    <property type="match status" value="1"/>
</dbReference>
<dbReference type="RefSeq" id="WP_185001359.1">
    <property type="nucleotide sequence ID" value="NZ_BAAAUI010000006.1"/>
</dbReference>
<keyword evidence="5" id="KW-1185">Reference proteome</keyword>
<dbReference type="InterPro" id="IPR000253">
    <property type="entry name" value="FHA_dom"/>
</dbReference>
<dbReference type="PANTHER" id="PTHR23308">
    <property type="entry name" value="NUCLEAR INHIBITOR OF PROTEIN PHOSPHATASE-1"/>
    <property type="match status" value="1"/>
</dbReference>
<proteinExistence type="predicted"/>
<evidence type="ECO:0000313" key="5">
    <source>
        <dbReference type="Proteomes" id="UP000533598"/>
    </source>
</evidence>